<dbReference type="Proteomes" id="UP000288490">
    <property type="component" value="Unassembled WGS sequence"/>
</dbReference>
<dbReference type="InterPro" id="IPR009195">
    <property type="entry name" value="Uncharacterised_YjbK"/>
</dbReference>
<gene>
    <name evidence="2" type="ORF">CBF36_05340</name>
</gene>
<dbReference type="InterPro" id="IPR033469">
    <property type="entry name" value="CYTH-like_dom_sf"/>
</dbReference>
<dbReference type="InterPro" id="IPR023577">
    <property type="entry name" value="CYTH_domain"/>
</dbReference>
<evidence type="ECO:0000313" key="2">
    <source>
        <dbReference type="EMBL" id="RST94629.1"/>
    </source>
</evidence>
<keyword evidence="3" id="KW-1185">Reference proteome</keyword>
<dbReference type="OrthoDB" id="384378at2"/>
<dbReference type="Pfam" id="PF01928">
    <property type="entry name" value="CYTH"/>
    <property type="match status" value="1"/>
</dbReference>
<evidence type="ECO:0000313" key="3">
    <source>
        <dbReference type="Proteomes" id="UP000288490"/>
    </source>
</evidence>
<dbReference type="AlphaFoldDB" id="A0A429ZLT9"/>
<comment type="caution">
    <text evidence="2">The sequence shown here is derived from an EMBL/GenBank/DDBJ whole genome shotgun (WGS) entry which is preliminary data.</text>
</comment>
<evidence type="ECO:0000259" key="1">
    <source>
        <dbReference type="PROSITE" id="PS51707"/>
    </source>
</evidence>
<dbReference type="RefSeq" id="WP_125957276.1">
    <property type="nucleotide sequence ID" value="NZ_JAQEJV010000008.1"/>
</dbReference>
<accession>A0A429ZLT9</accession>
<reference evidence="2 3" key="1">
    <citation type="submission" date="2017-05" db="EMBL/GenBank/DDBJ databases">
        <title>Vagococcus spp. assemblies.</title>
        <authorList>
            <person name="Gulvik C.A."/>
        </authorList>
    </citation>
    <scope>NUCLEOTIDE SEQUENCE [LARGE SCALE GENOMIC DNA]</scope>
    <source>
        <strain evidence="2 3">SS1994</strain>
    </source>
</reference>
<dbReference type="SUPFAM" id="SSF55154">
    <property type="entry name" value="CYTH-like phosphatases"/>
    <property type="match status" value="1"/>
</dbReference>
<dbReference type="CDD" id="cd07762">
    <property type="entry name" value="CYTH-like_Pase_1"/>
    <property type="match status" value="1"/>
</dbReference>
<dbReference type="EMBL" id="NGJT01000007">
    <property type="protein sequence ID" value="RST94629.1"/>
    <property type="molecule type" value="Genomic_DNA"/>
</dbReference>
<feature type="domain" description="CYTH" evidence="1">
    <location>
        <begin position="4"/>
        <end position="193"/>
    </location>
</feature>
<dbReference type="Gene3D" id="2.40.320.10">
    <property type="entry name" value="Hypothetical Protein Pfu-838710-001"/>
    <property type="match status" value="1"/>
</dbReference>
<proteinExistence type="predicted"/>
<protein>
    <recommendedName>
        <fullName evidence="1">CYTH domain-containing protein</fullName>
    </recommendedName>
</protein>
<dbReference type="PIRSF" id="PIRSF012526">
    <property type="entry name" value="CYTH_UCP012526"/>
    <property type="match status" value="1"/>
</dbReference>
<name>A0A429ZLT9_9ENTE</name>
<dbReference type="PROSITE" id="PS51707">
    <property type="entry name" value="CYTH"/>
    <property type="match status" value="1"/>
</dbReference>
<organism evidence="2 3">
    <name type="scientific">Vagococcus bubulae</name>
    <dbReference type="NCBI Taxonomy" id="1977868"/>
    <lineage>
        <taxon>Bacteria</taxon>
        <taxon>Bacillati</taxon>
        <taxon>Bacillota</taxon>
        <taxon>Bacilli</taxon>
        <taxon>Lactobacillales</taxon>
        <taxon>Enterococcaceae</taxon>
        <taxon>Vagococcus</taxon>
    </lineage>
</organism>
<sequence>MSKELEIEFKNMLTKTEFEQLITKYFPTTLAFSQTNCYFDTPSQQLKEQGMGLRLRKRFGKNECTLKVPTKNSHTYQEITDDLTEEQMTALIMEKQIYTHGEVARFLKSINIPINDLNLIGSLTTNRREKKLNNNVLLVLDESHFGDVVDFELEMEVSDSLQGESFFNDFLIKEGIKRRPASKKIARMIEYHG</sequence>
<dbReference type="SMART" id="SM01118">
    <property type="entry name" value="CYTH"/>
    <property type="match status" value="1"/>
</dbReference>